<dbReference type="EMBL" id="RPOH01000098">
    <property type="protein sequence ID" value="RPH20925.1"/>
    <property type="molecule type" value="Genomic_DNA"/>
</dbReference>
<dbReference type="AlphaFoldDB" id="A0A3N5DUG8"/>
<keyword evidence="1" id="KW-0472">Membrane</keyword>
<accession>A0A3N5DUG8</accession>
<reference evidence="2 3" key="1">
    <citation type="submission" date="2018-11" db="EMBL/GenBank/DDBJ databases">
        <title>Draft genome sequence of Buttiauxella warmboldiae CCUG 35512.</title>
        <authorList>
            <person name="Salva-Serra F."/>
            <person name="Marathe N."/>
            <person name="Moore E."/>
            <person name="Svensson L."/>
            <person name="Engstrom-Jakobsson H."/>
        </authorList>
    </citation>
    <scope>NUCLEOTIDE SEQUENCE [LARGE SCALE GENOMIC DNA]</scope>
    <source>
        <strain evidence="2 3">CCUG 35512</strain>
    </source>
</reference>
<name>A0A3N5DUG8_9ENTR</name>
<proteinExistence type="predicted"/>
<dbReference type="Proteomes" id="UP000268615">
    <property type="component" value="Unassembled WGS sequence"/>
</dbReference>
<dbReference type="OrthoDB" id="6059155at2"/>
<evidence type="ECO:0000313" key="2">
    <source>
        <dbReference type="EMBL" id="RPH20925.1"/>
    </source>
</evidence>
<keyword evidence="1" id="KW-1133">Transmembrane helix</keyword>
<keyword evidence="1" id="KW-0812">Transmembrane</keyword>
<feature type="transmembrane region" description="Helical" evidence="1">
    <location>
        <begin position="41"/>
        <end position="65"/>
    </location>
</feature>
<comment type="caution">
    <text evidence="2">The sequence shown here is derived from an EMBL/GenBank/DDBJ whole genome shotgun (WGS) entry which is preliminary data.</text>
</comment>
<sequence length="162" mass="18470">MNKEQDEIKRDANVHSWLYGVGLTGVISGIGYIFTPLEIPIRLIVSALIFLLLLFPIVKLVFYFISSGLRCKVCNASYSIQLIDTKREFLSAIPRSKTQNQAVVGGDTRGPHYGKQIIIKSTWTEERYKITNVYSCVNCGNTYDTQRMETRKQGYSSTKLYR</sequence>
<feature type="transmembrane region" description="Helical" evidence="1">
    <location>
        <begin position="12"/>
        <end position="35"/>
    </location>
</feature>
<keyword evidence="3" id="KW-1185">Reference proteome</keyword>
<protein>
    <submittedName>
        <fullName evidence="2">Uncharacterized protein</fullName>
    </submittedName>
</protein>
<evidence type="ECO:0000256" key="1">
    <source>
        <dbReference type="SAM" id="Phobius"/>
    </source>
</evidence>
<evidence type="ECO:0000313" key="3">
    <source>
        <dbReference type="Proteomes" id="UP000268615"/>
    </source>
</evidence>
<dbReference type="RefSeq" id="WP_124025587.1">
    <property type="nucleotide sequence ID" value="NZ_RPOH01000098.1"/>
</dbReference>
<gene>
    <name evidence="2" type="ORF">EHN07_19080</name>
</gene>
<organism evidence="2 3">
    <name type="scientific">Buttiauxella warmboldiae</name>
    <dbReference type="NCBI Taxonomy" id="82993"/>
    <lineage>
        <taxon>Bacteria</taxon>
        <taxon>Pseudomonadati</taxon>
        <taxon>Pseudomonadota</taxon>
        <taxon>Gammaproteobacteria</taxon>
        <taxon>Enterobacterales</taxon>
        <taxon>Enterobacteriaceae</taxon>
        <taxon>Buttiauxella</taxon>
    </lineage>
</organism>